<dbReference type="AlphaFoldDB" id="A0A3A8QGT7"/>
<sequence>MAYRELAAALSVSALVGLALSIPLASLAVTPGVSPLACVGFALGAGASLAVVGFAAWRDTGLFCKHMCIASLFALGACGFGWLISDAGEKPVLATAITGAVIVLLLVAQEALRRRSGPVPHILLSQPQAGQVLEYEGIHLAFTQTPVLSSGRSSRVSLVLENCWSGPRDVRVEFIPEEGPSKDPLRVVRHVGTRLEGAEVRRADFEVQAPAGIQGTYVLRVHITVQGLRGRRIRARRALEFQNRVSEGKQAAYLLAGTFIWGGGLRLRMQAEPTGAQTAGPWQDTVTWHRNGEEPRH</sequence>
<feature type="transmembrane region" description="Helical" evidence="2">
    <location>
        <begin position="67"/>
        <end position="85"/>
    </location>
</feature>
<dbReference type="RefSeq" id="WP_121770308.1">
    <property type="nucleotide sequence ID" value="NZ_RAWM01000045.1"/>
</dbReference>
<protein>
    <submittedName>
        <fullName evidence="3">Uncharacterized protein</fullName>
    </submittedName>
</protein>
<accession>A0A3A8QGT7</accession>
<organism evidence="3 4">
    <name type="scientific">Corallococcus interemptor</name>
    <dbReference type="NCBI Taxonomy" id="2316720"/>
    <lineage>
        <taxon>Bacteria</taxon>
        <taxon>Pseudomonadati</taxon>
        <taxon>Myxococcota</taxon>
        <taxon>Myxococcia</taxon>
        <taxon>Myxococcales</taxon>
        <taxon>Cystobacterineae</taxon>
        <taxon>Myxococcaceae</taxon>
        <taxon>Corallococcus</taxon>
    </lineage>
</organism>
<feature type="transmembrane region" description="Helical" evidence="2">
    <location>
        <begin position="31"/>
        <end position="55"/>
    </location>
</feature>
<proteinExistence type="predicted"/>
<feature type="region of interest" description="Disordered" evidence="1">
    <location>
        <begin position="274"/>
        <end position="297"/>
    </location>
</feature>
<dbReference type="Proteomes" id="UP000282656">
    <property type="component" value="Unassembled WGS sequence"/>
</dbReference>
<evidence type="ECO:0000256" key="1">
    <source>
        <dbReference type="SAM" id="MobiDB-lite"/>
    </source>
</evidence>
<keyword evidence="2" id="KW-0472">Membrane</keyword>
<comment type="caution">
    <text evidence="3">The sequence shown here is derived from an EMBL/GenBank/DDBJ whole genome shotgun (WGS) entry which is preliminary data.</text>
</comment>
<keyword evidence="4" id="KW-1185">Reference proteome</keyword>
<name>A0A3A8QGT7_9BACT</name>
<evidence type="ECO:0000256" key="2">
    <source>
        <dbReference type="SAM" id="Phobius"/>
    </source>
</evidence>
<evidence type="ECO:0000313" key="3">
    <source>
        <dbReference type="EMBL" id="RKH67949.1"/>
    </source>
</evidence>
<feature type="transmembrane region" description="Helical" evidence="2">
    <location>
        <begin position="91"/>
        <end position="108"/>
    </location>
</feature>
<reference evidence="4" key="1">
    <citation type="submission" date="2018-09" db="EMBL/GenBank/DDBJ databases">
        <authorList>
            <person name="Livingstone P.G."/>
            <person name="Whitworth D.E."/>
        </authorList>
    </citation>
    <scope>NUCLEOTIDE SEQUENCE [LARGE SCALE GENOMIC DNA]</scope>
    <source>
        <strain evidence="4">AB047A</strain>
    </source>
</reference>
<evidence type="ECO:0000313" key="4">
    <source>
        <dbReference type="Proteomes" id="UP000282656"/>
    </source>
</evidence>
<dbReference type="EMBL" id="RAWM01000045">
    <property type="protein sequence ID" value="RKH67949.1"/>
    <property type="molecule type" value="Genomic_DNA"/>
</dbReference>
<gene>
    <name evidence="3" type="ORF">D7X96_18290</name>
</gene>
<keyword evidence="2" id="KW-1133">Transmembrane helix</keyword>
<keyword evidence="2" id="KW-0812">Transmembrane</keyword>
<dbReference type="OrthoDB" id="10000867at2"/>